<dbReference type="Proteomes" id="UP000070675">
    <property type="component" value="Unassembled WGS sequence"/>
</dbReference>
<evidence type="ECO:0000256" key="1">
    <source>
        <dbReference type="SAM" id="MobiDB-lite"/>
    </source>
</evidence>
<accession>A0A133XW54</accession>
<feature type="region of interest" description="Disordered" evidence="1">
    <location>
        <begin position="1"/>
        <end position="30"/>
    </location>
</feature>
<dbReference type="AlphaFoldDB" id="A0A133XW54"/>
<protein>
    <submittedName>
        <fullName evidence="2">Uncharacterized protein</fullName>
    </submittedName>
</protein>
<sequence length="63" mass="7202">MDSLEVSFDESDSIQDIGESNQDIGESNKARDKTLFKAMWKKLPENARSAQEPLHRRDNPVIL</sequence>
<gene>
    <name evidence="2" type="ORF">HMPREF3192_00533</name>
</gene>
<evidence type="ECO:0000313" key="2">
    <source>
        <dbReference type="EMBL" id="KXB35168.1"/>
    </source>
</evidence>
<dbReference type="PATRIC" id="fig|1393034.3.peg.515"/>
<comment type="caution">
    <text evidence="2">The sequence shown here is derived from an EMBL/GenBank/DDBJ whole genome shotgun (WGS) entry which is preliminary data.</text>
</comment>
<dbReference type="EMBL" id="LSCR01000006">
    <property type="protein sequence ID" value="KXB35168.1"/>
    <property type="molecule type" value="Genomic_DNA"/>
</dbReference>
<keyword evidence="3" id="KW-1185">Reference proteome</keyword>
<name>A0A133XW54_9ACTN</name>
<proteinExistence type="predicted"/>
<organism evidence="2 3">
    <name type="scientific">Atopobium deltae</name>
    <dbReference type="NCBI Taxonomy" id="1393034"/>
    <lineage>
        <taxon>Bacteria</taxon>
        <taxon>Bacillati</taxon>
        <taxon>Actinomycetota</taxon>
        <taxon>Coriobacteriia</taxon>
        <taxon>Coriobacteriales</taxon>
        <taxon>Atopobiaceae</taxon>
        <taxon>Atopobium</taxon>
    </lineage>
</organism>
<reference evidence="3" key="1">
    <citation type="submission" date="2016-01" db="EMBL/GenBank/DDBJ databases">
        <authorList>
            <person name="Mitreva M."/>
            <person name="Pepin K.H."/>
            <person name="Mihindukulasuriya K.A."/>
            <person name="Fulton R."/>
            <person name="Fronick C."/>
            <person name="O'Laughlin M."/>
            <person name="Miner T."/>
            <person name="Herter B."/>
            <person name="Rosa B.A."/>
            <person name="Cordes M."/>
            <person name="Tomlinson C."/>
            <person name="Wollam A."/>
            <person name="Palsikar V.B."/>
            <person name="Mardis E.R."/>
            <person name="Wilson R.K."/>
        </authorList>
    </citation>
    <scope>NUCLEOTIDE SEQUENCE [LARGE SCALE GENOMIC DNA]</scope>
    <source>
        <strain evidence="3">DNF00019</strain>
    </source>
</reference>
<evidence type="ECO:0000313" key="3">
    <source>
        <dbReference type="Proteomes" id="UP000070675"/>
    </source>
</evidence>